<evidence type="ECO:0000256" key="1">
    <source>
        <dbReference type="SAM" id="MobiDB-lite"/>
    </source>
</evidence>
<dbReference type="PROSITE" id="PS50006">
    <property type="entry name" value="FHA_DOMAIN"/>
    <property type="match status" value="1"/>
</dbReference>
<comment type="caution">
    <text evidence="3">The sequence shown here is derived from an EMBL/GenBank/DDBJ whole genome shotgun (WGS) entry which is preliminary data.</text>
</comment>
<sequence>MSDSKSVSMPPHLWEALELMSSEMGVPVDSLVSQAVFTLARLNGYVVPGRASEGAGVQSPAPAASALASQVASGGRTSALPARQPSAPPGIKARAQVQPEPEPEPDLPPEEDDNPFDQQDDQNYDAPQDEEPPPEENYDEPEPEPEPEPAPRARGGGVTLTLFVTGRDPYRMTSDSFNIGRGKSCDFVIDSNRVSREHVRISKEGNDFILEDLNSSNGTFFGPAKEKISKRKIKDGDEFTLGTEKIKFQIRK</sequence>
<dbReference type="AlphaFoldDB" id="A0A2W5TLG0"/>
<dbReference type="InterPro" id="IPR000253">
    <property type="entry name" value="FHA_dom"/>
</dbReference>
<evidence type="ECO:0000259" key="2">
    <source>
        <dbReference type="PROSITE" id="PS50006"/>
    </source>
</evidence>
<reference evidence="3 4" key="1">
    <citation type="submission" date="2017-08" db="EMBL/GenBank/DDBJ databases">
        <title>Infants hospitalized years apart are colonized by the same room-sourced microbial strains.</title>
        <authorList>
            <person name="Brooks B."/>
            <person name="Olm M.R."/>
            <person name="Firek B.A."/>
            <person name="Baker R."/>
            <person name="Thomas B.C."/>
            <person name="Morowitz M.J."/>
            <person name="Banfield J.F."/>
        </authorList>
    </citation>
    <scope>NUCLEOTIDE SEQUENCE [LARGE SCALE GENOMIC DNA]</scope>
    <source>
        <strain evidence="3">S2_003_000_R2_14</strain>
    </source>
</reference>
<dbReference type="InterPro" id="IPR008984">
    <property type="entry name" value="SMAD_FHA_dom_sf"/>
</dbReference>
<accession>A0A2W5TLG0</accession>
<evidence type="ECO:0000313" key="4">
    <source>
        <dbReference type="Proteomes" id="UP000249061"/>
    </source>
</evidence>
<dbReference type="SUPFAM" id="SSF49879">
    <property type="entry name" value="SMAD/FHA domain"/>
    <property type="match status" value="1"/>
</dbReference>
<gene>
    <name evidence="3" type="ORF">DI536_08670</name>
</gene>
<protein>
    <recommendedName>
        <fullName evidence="2">FHA domain-containing protein</fullName>
    </recommendedName>
</protein>
<organism evidence="3 4">
    <name type="scientific">Archangium gephyra</name>
    <dbReference type="NCBI Taxonomy" id="48"/>
    <lineage>
        <taxon>Bacteria</taxon>
        <taxon>Pseudomonadati</taxon>
        <taxon>Myxococcota</taxon>
        <taxon>Myxococcia</taxon>
        <taxon>Myxococcales</taxon>
        <taxon>Cystobacterineae</taxon>
        <taxon>Archangiaceae</taxon>
        <taxon>Archangium</taxon>
    </lineage>
</organism>
<dbReference type="EMBL" id="QFQP01000005">
    <property type="protein sequence ID" value="PZR15512.1"/>
    <property type="molecule type" value="Genomic_DNA"/>
</dbReference>
<feature type="region of interest" description="Disordered" evidence="1">
    <location>
        <begin position="68"/>
        <end position="157"/>
    </location>
</feature>
<feature type="domain" description="FHA" evidence="2">
    <location>
        <begin position="177"/>
        <end position="226"/>
    </location>
</feature>
<name>A0A2W5TLG0_9BACT</name>
<proteinExistence type="predicted"/>
<dbReference type="CDD" id="cd00060">
    <property type="entry name" value="FHA"/>
    <property type="match status" value="1"/>
</dbReference>
<feature type="compositionally biased region" description="Acidic residues" evidence="1">
    <location>
        <begin position="101"/>
        <end position="147"/>
    </location>
</feature>
<evidence type="ECO:0000313" key="3">
    <source>
        <dbReference type="EMBL" id="PZR15512.1"/>
    </source>
</evidence>
<dbReference type="Proteomes" id="UP000249061">
    <property type="component" value="Unassembled WGS sequence"/>
</dbReference>
<dbReference type="Gene3D" id="2.60.200.20">
    <property type="match status" value="1"/>
</dbReference>
<dbReference type="SMART" id="SM00240">
    <property type="entry name" value="FHA"/>
    <property type="match status" value="1"/>
</dbReference>
<dbReference type="Pfam" id="PF00498">
    <property type="entry name" value="FHA"/>
    <property type="match status" value="1"/>
</dbReference>